<dbReference type="EC" id="3.4.24.-" evidence="8"/>
<sequence length="251" mass="29662">MPPSNPNKPHSFMETGLKGWSFEGIEDSGEYSVPRYKFKHNGPTLWLWGQIPYQLDRRFNLEERKQIFNAIFQFRELTCINFHERVYPYRDYIYIHPGESCFSDVGRLGEQQIVSLGKGCLNTSSVIHQLMHVIGFYHEHERPDRDHYVTVLKDNIDVDHVEDFEKRPFKMPYDRLPYDYGSVMHLGNTAYSANNLPTLKVRQRGAFIGRRSKHAYFSDLDLKKIKLLYACDSHYFKPQFQQRHPLLPLEA</sequence>
<feature type="domain" description="Peptidase M12A" evidence="9">
    <location>
        <begin position="41"/>
        <end position="232"/>
    </location>
</feature>
<dbReference type="InterPro" id="IPR024079">
    <property type="entry name" value="MetalloPept_cat_dom_sf"/>
</dbReference>
<evidence type="ECO:0000256" key="6">
    <source>
        <dbReference type="ARBA" id="ARBA00023157"/>
    </source>
</evidence>
<dbReference type="GO" id="GO:0004222">
    <property type="term" value="F:metalloendopeptidase activity"/>
    <property type="evidence" value="ECO:0007669"/>
    <property type="project" value="UniProtKB-UniRule"/>
</dbReference>
<dbReference type="AlphaFoldDB" id="A0A914X8S6"/>
<protein>
    <recommendedName>
        <fullName evidence="8">Metalloendopeptidase</fullName>
        <ecNumber evidence="8">3.4.24.-</ecNumber>
    </recommendedName>
</protein>
<dbReference type="PANTHER" id="PTHR10127">
    <property type="entry name" value="DISCOIDIN, CUB, EGF, LAMININ , AND ZINC METALLOPROTEASE DOMAIN CONTAINING"/>
    <property type="match status" value="1"/>
</dbReference>
<dbReference type="InterPro" id="IPR001506">
    <property type="entry name" value="Peptidase_M12A"/>
</dbReference>
<evidence type="ECO:0000259" key="9">
    <source>
        <dbReference type="PROSITE" id="PS51864"/>
    </source>
</evidence>
<comment type="cofactor">
    <cofactor evidence="7 8">
        <name>Zn(2+)</name>
        <dbReference type="ChEBI" id="CHEBI:29105"/>
    </cofactor>
    <text evidence="7 8">Binds 1 zinc ion per subunit.</text>
</comment>
<dbReference type="PANTHER" id="PTHR10127:SF780">
    <property type="entry name" value="METALLOENDOPEPTIDASE"/>
    <property type="match status" value="1"/>
</dbReference>
<dbReference type="SUPFAM" id="SSF55486">
    <property type="entry name" value="Metalloproteases ('zincins'), catalytic domain"/>
    <property type="match status" value="1"/>
</dbReference>
<dbReference type="Proteomes" id="UP000887566">
    <property type="component" value="Unplaced"/>
</dbReference>
<dbReference type="GO" id="GO:0006508">
    <property type="term" value="P:proteolysis"/>
    <property type="evidence" value="ECO:0007669"/>
    <property type="project" value="UniProtKB-KW"/>
</dbReference>
<feature type="binding site" evidence="7">
    <location>
        <position position="138"/>
    </location>
    <ligand>
        <name>Zn(2+)</name>
        <dbReference type="ChEBI" id="CHEBI:29105"/>
        <note>catalytic</note>
    </ligand>
</feature>
<keyword evidence="1 8" id="KW-0645">Protease</keyword>
<feature type="binding site" evidence="7">
    <location>
        <position position="128"/>
    </location>
    <ligand>
        <name>Zn(2+)</name>
        <dbReference type="ChEBI" id="CHEBI:29105"/>
        <note>catalytic</note>
    </ligand>
</feature>
<dbReference type="CDD" id="cd04280">
    <property type="entry name" value="ZnMc_astacin_like"/>
    <property type="match status" value="1"/>
</dbReference>
<reference evidence="11" key="1">
    <citation type="submission" date="2022-11" db="UniProtKB">
        <authorList>
            <consortium name="WormBaseParasite"/>
        </authorList>
    </citation>
    <scope>IDENTIFICATION</scope>
</reference>
<dbReference type="InterPro" id="IPR006026">
    <property type="entry name" value="Peptidase_Metallo"/>
</dbReference>
<evidence type="ECO:0000313" key="11">
    <source>
        <dbReference type="WBParaSite" id="PSAMB.scaffold6889size8624.g29257.t1"/>
    </source>
</evidence>
<organism evidence="10 11">
    <name type="scientific">Plectus sambesii</name>
    <dbReference type="NCBI Taxonomy" id="2011161"/>
    <lineage>
        <taxon>Eukaryota</taxon>
        <taxon>Metazoa</taxon>
        <taxon>Ecdysozoa</taxon>
        <taxon>Nematoda</taxon>
        <taxon>Chromadorea</taxon>
        <taxon>Plectida</taxon>
        <taxon>Plectina</taxon>
        <taxon>Plectoidea</taxon>
        <taxon>Plectidae</taxon>
        <taxon>Plectus</taxon>
    </lineage>
</organism>
<keyword evidence="2 7" id="KW-0479">Metal-binding</keyword>
<dbReference type="Gene3D" id="3.40.390.10">
    <property type="entry name" value="Collagenase (Catalytic Domain)"/>
    <property type="match status" value="1"/>
</dbReference>
<evidence type="ECO:0000256" key="5">
    <source>
        <dbReference type="ARBA" id="ARBA00023049"/>
    </source>
</evidence>
<keyword evidence="4 7" id="KW-0862">Zinc</keyword>
<keyword evidence="3 8" id="KW-0378">Hydrolase</keyword>
<comment type="caution">
    <text evidence="7">Lacks conserved residue(s) required for the propagation of feature annotation.</text>
</comment>
<dbReference type="InterPro" id="IPR034035">
    <property type="entry name" value="Astacin-like_dom"/>
</dbReference>
<evidence type="ECO:0000256" key="3">
    <source>
        <dbReference type="ARBA" id="ARBA00022801"/>
    </source>
</evidence>
<evidence type="ECO:0000256" key="7">
    <source>
        <dbReference type="PROSITE-ProRule" id="PRU01211"/>
    </source>
</evidence>
<evidence type="ECO:0000313" key="10">
    <source>
        <dbReference type="Proteomes" id="UP000887566"/>
    </source>
</evidence>
<name>A0A914X8S6_9BILA</name>
<dbReference type="PRINTS" id="PR00480">
    <property type="entry name" value="ASTACIN"/>
</dbReference>
<evidence type="ECO:0000256" key="1">
    <source>
        <dbReference type="ARBA" id="ARBA00022670"/>
    </source>
</evidence>
<dbReference type="WBParaSite" id="PSAMB.scaffold6889size8624.g29257.t1">
    <property type="protein sequence ID" value="PSAMB.scaffold6889size8624.g29257.t1"/>
    <property type="gene ID" value="PSAMB.scaffold6889size8624.g29257"/>
</dbReference>
<evidence type="ECO:0000256" key="8">
    <source>
        <dbReference type="RuleBase" id="RU361183"/>
    </source>
</evidence>
<keyword evidence="6" id="KW-1015">Disulfide bond</keyword>
<keyword evidence="5 8" id="KW-0482">Metalloprotease</keyword>
<keyword evidence="10" id="KW-1185">Reference proteome</keyword>
<feature type="binding site" evidence="7">
    <location>
        <position position="132"/>
    </location>
    <ligand>
        <name>Zn(2+)</name>
        <dbReference type="ChEBI" id="CHEBI:29105"/>
        <note>catalytic</note>
    </ligand>
</feature>
<proteinExistence type="predicted"/>
<accession>A0A914X8S6</accession>
<evidence type="ECO:0000256" key="4">
    <source>
        <dbReference type="ARBA" id="ARBA00022833"/>
    </source>
</evidence>
<dbReference type="SMART" id="SM00235">
    <property type="entry name" value="ZnMc"/>
    <property type="match status" value="1"/>
</dbReference>
<dbReference type="GO" id="GO:0008270">
    <property type="term" value="F:zinc ion binding"/>
    <property type="evidence" value="ECO:0007669"/>
    <property type="project" value="UniProtKB-UniRule"/>
</dbReference>
<dbReference type="Pfam" id="PF01400">
    <property type="entry name" value="Astacin"/>
    <property type="match status" value="1"/>
</dbReference>
<dbReference type="PROSITE" id="PS51864">
    <property type="entry name" value="ASTACIN"/>
    <property type="match status" value="1"/>
</dbReference>
<evidence type="ECO:0000256" key="2">
    <source>
        <dbReference type="ARBA" id="ARBA00022723"/>
    </source>
</evidence>